<dbReference type="EMBL" id="JAXGFO010000008">
    <property type="protein sequence ID" value="MEG3156844.1"/>
    <property type="molecule type" value="Genomic_DNA"/>
</dbReference>
<dbReference type="RefSeq" id="WP_412699160.1">
    <property type="nucleotide sequence ID" value="NZ_JAXGFO010000008.1"/>
</dbReference>
<reference evidence="1 2" key="1">
    <citation type="journal article" date="2017" name="Curr. Microbiol.">
        <title>Lysobacter zhanggongensis sp. nov. Isolated from a Pit Mud.</title>
        <authorList>
            <person name="Zhang X.F."/>
            <person name="Wang H.H."/>
            <person name="Sun X.Y."/>
            <person name="Pan C.M."/>
        </authorList>
    </citation>
    <scope>NUCLEOTIDE SEQUENCE [LARGE SCALE GENOMIC DNA]</scope>
    <source>
        <strain evidence="1 2">ZGLJ7-1</strain>
    </source>
</reference>
<evidence type="ECO:0000313" key="2">
    <source>
        <dbReference type="Proteomes" id="UP001334501"/>
    </source>
</evidence>
<dbReference type="Proteomes" id="UP001334501">
    <property type="component" value="Unassembled WGS sequence"/>
</dbReference>
<gene>
    <name evidence="1" type="ORF">SNE33_02885</name>
</gene>
<organism evidence="1 2">
    <name type="scientific">Lysobacter zhanggongensis</name>
    <dbReference type="NCBI Taxonomy" id="1774951"/>
    <lineage>
        <taxon>Bacteria</taxon>
        <taxon>Pseudomonadati</taxon>
        <taxon>Pseudomonadota</taxon>
        <taxon>Gammaproteobacteria</taxon>
        <taxon>Lysobacterales</taxon>
        <taxon>Lysobacteraceae</taxon>
        <taxon>Lysobacter</taxon>
    </lineage>
</organism>
<name>A0ABU7YN46_9GAMM</name>
<comment type="caution">
    <text evidence="1">The sequence shown here is derived from an EMBL/GenBank/DDBJ whole genome shotgun (WGS) entry which is preliminary data.</text>
</comment>
<keyword evidence="2" id="KW-1185">Reference proteome</keyword>
<protein>
    <submittedName>
        <fullName evidence="1">Uncharacterized protein</fullName>
    </submittedName>
</protein>
<evidence type="ECO:0000313" key="1">
    <source>
        <dbReference type="EMBL" id="MEG3156844.1"/>
    </source>
</evidence>
<accession>A0ABU7YN46</accession>
<sequence length="95" mass="10227">MATNEAIEVETLESNPHLHELLALQQGVRMFRAATPADLSGFSNETVLRMIRATCGGGEPCANLAERIDADHKAILRALNAVGEPLREAHAGNDH</sequence>
<proteinExistence type="predicted"/>